<feature type="transmembrane region" description="Helical" evidence="1">
    <location>
        <begin position="143"/>
        <end position="160"/>
    </location>
</feature>
<reference evidence="3" key="1">
    <citation type="journal article" date="2019" name="Int. J. Syst. Evol. Microbiol.">
        <title>The Global Catalogue of Microorganisms (GCM) 10K type strain sequencing project: providing services to taxonomists for standard genome sequencing and annotation.</title>
        <authorList>
            <consortium name="The Broad Institute Genomics Platform"/>
            <consortium name="The Broad Institute Genome Sequencing Center for Infectious Disease"/>
            <person name="Wu L."/>
            <person name="Ma J."/>
        </authorList>
    </citation>
    <scope>NUCLEOTIDE SEQUENCE [LARGE SCALE GENOMIC DNA]</scope>
    <source>
        <strain evidence="3">CCUG 62952</strain>
    </source>
</reference>
<dbReference type="RefSeq" id="WP_386405141.1">
    <property type="nucleotide sequence ID" value="NZ_JBHTJH010000004.1"/>
</dbReference>
<feature type="transmembrane region" description="Helical" evidence="1">
    <location>
        <begin position="102"/>
        <end position="123"/>
    </location>
</feature>
<evidence type="ECO:0000313" key="3">
    <source>
        <dbReference type="Proteomes" id="UP001596978"/>
    </source>
</evidence>
<name>A0ABW3CYG9_9FLAO</name>
<keyword evidence="3" id="KW-1185">Reference proteome</keyword>
<organism evidence="2 3">
    <name type="scientific">Sungkyunkwania multivorans</name>
    <dbReference type="NCBI Taxonomy" id="1173618"/>
    <lineage>
        <taxon>Bacteria</taxon>
        <taxon>Pseudomonadati</taxon>
        <taxon>Bacteroidota</taxon>
        <taxon>Flavobacteriia</taxon>
        <taxon>Flavobacteriales</taxon>
        <taxon>Flavobacteriaceae</taxon>
        <taxon>Sungkyunkwania</taxon>
    </lineage>
</organism>
<dbReference type="Proteomes" id="UP001596978">
    <property type="component" value="Unassembled WGS sequence"/>
</dbReference>
<protein>
    <submittedName>
        <fullName evidence="2">Uncharacterized protein</fullName>
    </submittedName>
</protein>
<keyword evidence="1" id="KW-1133">Transmembrane helix</keyword>
<feature type="transmembrane region" description="Helical" evidence="1">
    <location>
        <begin position="213"/>
        <end position="234"/>
    </location>
</feature>
<accession>A0ABW3CYG9</accession>
<proteinExistence type="predicted"/>
<evidence type="ECO:0000313" key="2">
    <source>
        <dbReference type="EMBL" id="MFD0861678.1"/>
    </source>
</evidence>
<keyword evidence="1" id="KW-0472">Membrane</keyword>
<feature type="transmembrane region" description="Helical" evidence="1">
    <location>
        <begin position="181"/>
        <end position="201"/>
    </location>
</feature>
<sequence length="250" mass="26833">METKTATPKATTYPNTASGITKRITDELVEETHTMLAFALKNGIAIDKEVTTLASSNSFEDLMSLHALLVQNVAPATPKSISYLEELQNNEREKSFFSKLPILRNLILLTLVFLALFIGTGLSPNVNNDSVAKGIMDNQGLNLLLNLAFIASASGLGVLFSMLRNVTIGIKKGTLVPEDSIYYSALIILGIIAGLIISEIIPFNSLNGNNTALFNNVALALIGGFSSDAIFAILQSVVNKLKQIFSTPNS</sequence>
<evidence type="ECO:0000256" key="1">
    <source>
        <dbReference type="SAM" id="Phobius"/>
    </source>
</evidence>
<keyword evidence="1" id="KW-0812">Transmembrane</keyword>
<dbReference type="EMBL" id="JBHTJH010000004">
    <property type="protein sequence ID" value="MFD0861678.1"/>
    <property type="molecule type" value="Genomic_DNA"/>
</dbReference>
<gene>
    <name evidence="2" type="ORF">ACFQ1M_05635</name>
</gene>
<comment type="caution">
    <text evidence="2">The sequence shown here is derived from an EMBL/GenBank/DDBJ whole genome shotgun (WGS) entry which is preliminary data.</text>
</comment>